<evidence type="ECO:0000313" key="3">
    <source>
        <dbReference type="EMBL" id="TKT72190.1"/>
    </source>
</evidence>
<dbReference type="AlphaFoldDB" id="A0A4U6BNY6"/>
<evidence type="ECO:0000259" key="1">
    <source>
        <dbReference type="Pfam" id="PF01796"/>
    </source>
</evidence>
<dbReference type="PANTHER" id="PTHR34075:SF5">
    <property type="entry name" value="BLR3430 PROTEIN"/>
    <property type="match status" value="1"/>
</dbReference>
<sequence>MSEATDLKGWNDGVDAILYQSCGACRHLWYFRRGFCPSCGDASPQPHKASGNGVVYSATLVRRAATSETRALVPYAILLVDMAEGFRMMAHGDIDLRIGDHVVAEFRPFTGIRTPYFVKV</sequence>
<dbReference type="PANTHER" id="PTHR34075">
    <property type="entry name" value="BLR3430 PROTEIN"/>
    <property type="match status" value="1"/>
</dbReference>
<dbReference type="InterPro" id="IPR002878">
    <property type="entry name" value="ChsH2_C"/>
</dbReference>
<reference evidence="3" key="1">
    <citation type="submission" date="2019-04" db="EMBL/GenBank/DDBJ databases">
        <title>Whole genome sequencing of cave bacteria.</title>
        <authorList>
            <person name="Gan H.M."/>
            <person name="Barton H."/>
            <person name="Savka M.A."/>
        </authorList>
    </citation>
    <scope>NUCLEOTIDE SEQUENCE [LARGE SCALE GENOMIC DNA]</scope>
    <source>
        <strain evidence="3">LC387</strain>
    </source>
</reference>
<keyword evidence="3" id="KW-0238">DNA-binding</keyword>
<dbReference type="Pfam" id="PF01796">
    <property type="entry name" value="OB_ChsH2_C"/>
    <property type="match status" value="1"/>
</dbReference>
<organism evidence="3 4">
    <name type="scientific">Afipia massiliensis</name>
    <dbReference type="NCBI Taxonomy" id="211460"/>
    <lineage>
        <taxon>Bacteria</taxon>
        <taxon>Pseudomonadati</taxon>
        <taxon>Pseudomonadota</taxon>
        <taxon>Alphaproteobacteria</taxon>
        <taxon>Hyphomicrobiales</taxon>
        <taxon>Nitrobacteraceae</taxon>
        <taxon>Afipia</taxon>
    </lineage>
</organism>
<evidence type="ECO:0000313" key="4">
    <source>
        <dbReference type="Proteomes" id="UP000034832"/>
    </source>
</evidence>
<accession>A0A4U6BNY6</accession>
<evidence type="ECO:0000259" key="2">
    <source>
        <dbReference type="Pfam" id="PF12172"/>
    </source>
</evidence>
<dbReference type="RefSeq" id="WP_046827307.1">
    <property type="nucleotide sequence ID" value="NZ_LBIA02000001.1"/>
</dbReference>
<gene>
    <name evidence="3" type="ORF">YH63_012580</name>
</gene>
<dbReference type="Proteomes" id="UP000034832">
    <property type="component" value="Unassembled WGS sequence"/>
</dbReference>
<feature type="domain" description="ChsH2 rubredoxin-like zinc ribbon" evidence="2">
    <location>
        <begin position="17"/>
        <end position="42"/>
    </location>
</feature>
<feature type="domain" description="ChsH2 C-terminal OB-fold" evidence="1">
    <location>
        <begin position="48"/>
        <end position="107"/>
    </location>
</feature>
<dbReference type="InterPro" id="IPR022002">
    <property type="entry name" value="ChsH2_Znr"/>
</dbReference>
<dbReference type="GO" id="GO:0003677">
    <property type="term" value="F:DNA binding"/>
    <property type="evidence" value="ECO:0007669"/>
    <property type="project" value="UniProtKB-KW"/>
</dbReference>
<dbReference type="SUPFAM" id="SSF50249">
    <property type="entry name" value="Nucleic acid-binding proteins"/>
    <property type="match status" value="1"/>
</dbReference>
<name>A0A4U6BNY6_9BRAD</name>
<dbReference type="EMBL" id="LBIA02000001">
    <property type="protein sequence ID" value="TKT72190.1"/>
    <property type="molecule type" value="Genomic_DNA"/>
</dbReference>
<comment type="caution">
    <text evidence="3">The sequence shown here is derived from an EMBL/GenBank/DDBJ whole genome shotgun (WGS) entry which is preliminary data.</text>
</comment>
<dbReference type="Pfam" id="PF12172">
    <property type="entry name" value="zf-ChsH2"/>
    <property type="match status" value="1"/>
</dbReference>
<keyword evidence="4" id="KW-1185">Reference proteome</keyword>
<dbReference type="InterPro" id="IPR012340">
    <property type="entry name" value="NA-bd_OB-fold"/>
</dbReference>
<proteinExistence type="predicted"/>
<protein>
    <submittedName>
        <fullName evidence="3">DNA-binding protein</fullName>
    </submittedName>
</protein>
<dbReference type="InterPro" id="IPR052513">
    <property type="entry name" value="Thioester_dehydratase-like"/>
</dbReference>
<dbReference type="STRING" id="211460.YH63_06420"/>
<dbReference type="OrthoDB" id="7871482at2"/>